<organism evidence="7 8">
    <name type="scientific">Loigolactobacillus zhaoyuanensis</name>
    <dbReference type="NCBI Taxonomy" id="2486017"/>
    <lineage>
        <taxon>Bacteria</taxon>
        <taxon>Bacillati</taxon>
        <taxon>Bacillota</taxon>
        <taxon>Bacilli</taxon>
        <taxon>Lactobacillales</taxon>
        <taxon>Lactobacillaceae</taxon>
        <taxon>Loigolactobacillus</taxon>
    </lineage>
</organism>
<evidence type="ECO:0000256" key="4">
    <source>
        <dbReference type="ARBA" id="ARBA00022840"/>
    </source>
</evidence>
<dbReference type="InterPro" id="IPR011545">
    <property type="entry name" value="DEAD/DEAH_box_helicase_dom"/>
</dbReference>
<dbReference type="SMART" id="SM00487">
    <property type="entry name" value="DEXDc"/>
    <property type="match status" value="1"/>
</dbReference>
<dbReference type="Gene3D" id="3.40.50.300">
    <property type="entry name" value="P-loop containing nucleotide triphosphate hydrolases"/>
    <property type="match status" value="2"/>
</dbReference>
<dbReference type="PANTHER" id="PTHR13710:SF84">
    <property type="entry name" value="ATP-DEPENDENT DNA HELICASE RECS-RELATED"/>
    <property type="match status" value="1"/>
</dbReference>
<dbReference type="PROSITE" id="PS51192">
    <property type="entry name" value="HELICASE_ATP_BIND_1"/>
    <property type="match status" value="1"/>
</dbReference>
<dbReference type="InterPro" id="IPR001650">
    <property type="entry name" value="Helicase_C-like"/>
</dbReference>
<evidence type="ECO:0000259" key="6">
    <source>
        <dbReference type="PROSITE" id="PS51194"/>
    </source>
</evidence>
<feature type="domain" description="Helicase ATP-binding" evidence="5">
    <location>
        <begin position="28"/>
        <end position="195"/>
    </location>
</feature>
<dbReference type="SMART" id="SM00490">
    <property type="entry name" value="HELICc"/>
    <property type="match status" value="1"/>
</dbReference>
<keyword evidence="2 7" id="KW-0378">Hydrolase</keyword>
<dbReference type="Pfam" id="PF00271">
    <property type="entry name" value="Helicase_C"/>
    <property type="match status" value="1"/>
</dbReference>
<dbReference type="SUPFAM" id="SSF52540">
    <property type="entry name" value="P-loop containing nucleoside triphosphate hydrolases"/>
    <property type="match status" value="1"/>
</dbReference>
<keyword evidence="1" id="KW-0547">Nucleotide-binding</keyword>
<protein>
    <submittedName>
        <fullName evidence="7">ATP-dependent DNA helicase RecQ</fullName>
        <ecNumber evidence="7">3.6.4.12</ecNumber>
    </submittedName>
</protein>
<accession>A0ABW8UCP0</accession>
<gene>
    <name evidence="7" type="ORF">ACEN34_05970</name>
</gene>
<dbReference type="PROSITE" id="PS51194">
    <property type="entry name" value="HELICASE_CTER"/>
    <property type="match status" value="1"/>
</dbReference>
<dbReference type="PANTHER" id="PTHR13710">
    <property type="entry name" value="DNA HELICASE RECQ FAMILY MEMBER"/>
    <property type="match status" value="1"/>
</dbReference>
<feature type="domain" description="Helicase C-terminal" evidence="6">
    <location>
        <begin position="220"/>
        <end position="371"/>
    </location>
</feature>
<dbReference type="Pfam" id="PF00270">
    <property type="entry name" value="DEAD"/>
    <property type="match status" value="1"/>
</dbReference>
<dbReference type="InterPro" id="IPR014001">
    <property type="entry name" value="Helicase_ATP-bd"/>
</dbReference>
<dbReference type="InterPro" id="IPR027417">
    <property type="entry name" value="P-loop_NTPase"/>
</dbReference>
<keyword evidence="8" id="KW-1185">Reference proteome</keyword>
<keyword evidence="4" id="KW-0067">ATP-binding</keyword>
<name>A0ABW8UCP0_9LACO</name>
<dbReference type="NCBIfam" id="TIGR00614">
    <property type="entry name" value="recQ_fam"/>
    <property type="match status" value="1"/>
</dbReference>
<evidence type="ECO:0000259" key="5">
    <source>
        <dbReference type="PROSITE" id="PS51192"/>
    </source>
</evidence>
<evidence type="ECO:0000313" key="7">
    <source>
        <dbReference type="EMBL" id="MFL2029163.1"/>
    </source>
</evidence>
<sequence length="486" mass="54564">MISVEKIKQVLQARFGYTAFKPGQAEVIQAVLSGQDTFAILPTGTGKSLCYQLPGYLLAGQIIVISPLLSLMQDQVAQLHYLGEKSVLALNSALDPVTRRYGLAHLEQYKFVFLSPEMANQPQIRQKLRQSQIDLLVVDEAHCISQWGVDFRPDYLALKSLRTTIQPRATLALTATATKRVQADILAKLGLAATDTKQIIHSVDRRNIYLAIEVVADETEKDQHLVALCQQLKRPGIIYFSSRQKAEEITVLLQQKVTQRVAFYHGAMTSQDRFAVQQQFMHGKLEIICATNAFGMGINKADVRFVIHYHLPSSLESYLQEIGRAGRDGQQSIAILLYTARDFQLQANLVTNTLPEAALIKQYFAHPQRFAAAAIPEIDLLKFYRQHGQDEAAIQQLFAKRRDEKMLALRSMLAFVQTPGCKRQFILDYFTDPTTVIHDPTCCDATQSTNLAELDLQRDPTAVVAADQQQNWQERLAAIFTTSSQL</sequence>
<proteinExistence type="predicted"/>
<dbReference type="CDD" id="cd17920">
    <property type="entry name" value="DEXHc_RecQ"/>
    <property type="match status" value="1"/>
</dbReference>
<dbReference type="GO" id="GO:0003678">
    <property type="term" value="F:DNA helicase activity"/>
    <property type="evidence" value="ECO:0007669"/>
    <property type="project" value="UniProtKB-EC"/>
</dbReference>
<comment type="caution">
    <text evidence="7">The sequence shown here is derived from an EMBL/GenBank/DDBJ whole genome shotgun (WGS) entry which is preliminary data.</text>
</comment>
<keyword evidence="3 7" id="KW-0347">Helicase</keyword>
<dbReference type="RefSeq" id="WP_407137254.1">
    <property type="nucleotide sequence ID" value="NZ_JBGQPK010000018.1"/>
</dbReference>
<reference evidence="7 8" key="1">
    <citation type="submission" date="2024-08" db="EMBL/GenBank/DDBJ databases">
        <authorList>
            <person name="Arias E."/>
        </authorList>
    </citation>
    <scope>NUCLEOTIDE SEQUENCE [LARGE SCALE GENOMIC DNA]</scope>
    <source>
        <strain evidence="7 8">FAM 25317</strain>
    </source>
</reference>
<dbReference type="GO" id="GO:0016787">
    <property type="term" value="F:hydrolase activity"/>
    <property type="evidence" value="ECO:0007669"/>
    <property type="project" value="UniProtKB-KW"/>
</dbReference>
<dbReference type="Proteomes" id="UP001625389">
    <property type="component" value="Unassembled WGS sequence"/>
</dbReference>
<evidence type="ECO:0000256" key="3">
    <source>
        <dbReference type="ARBA" id="ARBA00022806"/>
    </source>
</evidence>
<dbReference type="EMBL" id="JBGQPK010000018">
    <property type="protein sequence ID" value="MFL2029163.1"/>
    <property type="molecule type" value="Genomic_DNA"/>
</dbReference>
<dbReference type="InterPro" id="IPR004589">
    <property type="entry name" value="DNA_helicase_ATP-dep_RecQ"/>
</dbReference>
<evidence type="ECO:0000256" key="2">
    <source>
        <dbReference type="ARBA" id="ARBA00022801"/>
    </source>
</evidence>
<evidence type="ECO:0000313" key="8">
    <source>
        <dbReference type="Proteomes" id="UP001625389"/>
    </source>
</evidence>
<dbReference type="EC" id="3.6.4.12" evidence="7"/>
<evidence type="ECO:0000256" key="1">
    <source>
        <dbReference type="ARBA" id="ARBA00022741"/>
    </source>
</evidence>